<dbReference type="SUPFAM" id="SSF57850">
    <property type="entry name" value="RING/U-box"/>
    <property type="match status" value="2"/>
</dbReference>
<evidence type="ECO:0000256" key="4">
    <source>
        <dbReference type="ARBA" id="ARBA00022723"/>
    </source>
</evidence>
<sequence>MANVFDYMDEASAALIIQLQIQDSQRLSETYERKGKGRDGEPSDLQLSFNLYREELERNAVILSDRKMARSVVRACQTDGEILTTSLSQEQTAASDRQMACRLGNVVDPNFVMPRTSTSEVDEESLAKLSTLYIQAPVNSESTITEADFEYEPESSSWAAMREREKALDRRCTACQELIRCSDIARVPCNHEYCRDCLQDLFRTSMVDDSLFPPRCCRQPITSETVRIFLTDKLILLYEQKKIEFDTPNRTYCSNPLCSVFIQPESIINEQATCLDCSTITCTLCKATAHRGDCPADTALQQLLHTANENGWQRCYFCHRLVELDIGCNHITCHCGAQFCYICAQLWKTCACAQWDEERLLSRANQVVARRPVGSNPSQVGAQVAAAAQNLRYRHNCVHTSWQYVQGEHRCEECYHTLPAFIFECRQCQIQVCKRCRMNRL</sequence>
<dbReference type="OrthoDB" id="9977870at2759"/>
<dbReference type="Gene3D" id="1.20.120.1750">
    <property type="match status" value="1"/>
</dbReference>
<keyword evidence="6" id="KW-0863">Zinc-finger</keyword>
<dbReference type="GO" id="GO:0061630">
    <property type="term" value="F:ubiquitin protein ligase activity"/>
    <property type="evidence" value="ECO:0007669"/>
    <property type="project" value="UniProtKB-EC"/>
</dbReference>
<dbReference type="Proteomes" id="UP000531561">
    <property type="component" value="Unassembled WGS sequence"/>
</dbReference>
<dbReference type="GO" id="GO:0016567">
    <property type="term" value="P:protein ubiquitination"/>
    <property type="evidence" value="ECO:0007669"/>
    <property type="project" value="InterPro"/>
</dbReference>
<evidence type="ECO:0000313" key="11">
    <source>
        <dbReference type="Proteomes" id="UP000531561"/>
    </source>
</evidence>
<dbReference type="InterPro" id="IPR013083">
    <property type="entry name" value="Znf_RING/FYVE/PHD"/>
</dbReference>
<dbReference type="InterPro" id="IPR044066">
    <property type="entry name" value="TRIAD_supradom"/>
</dbReference>
<dbReference type="PANTHER" id="PTHR11685">
    <property type="entry name" value="RBR FAMILY RING FINGER AND IBR DOMAIN-CONTAINING"/>
    <property type="match status" value="1"/>
</dbReference>
<dbReference type="SMART" id="SM00647">
    <property type="entry name" value="IBR"/>
    <property type="match status" value="1"/>
</dbReference>
<keyword evidence="5" id="KW-0677">Repeat</keyword>
<keyword evidence="3" id="KW-0808">Transferase</keyword>
<evidence type="ECO:0000313" key="10">
    <source>
        <dbReference type="EMBL" id="KAF5876302.1"/>
    </source>
</evidence>
<evidence type="ECO:0000256" key="1">
    <source>
        <dbReference type="ARBA" id="ARBA00001798"/>
    </source>
</evidence>
<dbReference type="EMBL" id="JABFCT010000004">
    <property type="protein sequence ID" value="KAF5876302.1"/>
    <property type="molecule type" value="Genomic_DNA"/>
</dbReference>
<dbReference type="Gene3D" id="3.30.40.10">
    <property type="entry name" value="Zinc/RING finger domain, C3HC4 (zinc finger)"/>
    <property type="match status" value="1"/>
</dbReference>
<evidence type="ECO:0000256" key="7">
    <source>
        <dbReference type="ARBA" id="ARBA00022786"/>
    </source>
</evidence>
<name>A0A8H6EL55_9HELO</name>
<dbReference type="Pfam" id="PF01485">
    <property type="entry name" value="IBR"/>
    <property type="match status" value="1"/>
</dbReference>
<proteinExistence type="predicted"/>
<organism evidence="10 11">
    <name type="scientific">Botrytis fragariae</name>
    <dbReference type="NCBI Taxonomy" id="1964551"/>
    <lineage>
        <taxon>Eukaryota</taxon>
        <taxon>Fungi</taxon>
        <taxon>Dikarya</taxon>
        <taxon>Ascomycota</taxon>
        <taxon>Pezizomycotina</taxon>
        <taxon>Leotiomycetes</taxon>
        <taxon>Helotiales</taxon>
        <taxon>Sclerotiniaceae</taxon>
        <taxon>Botrytis</taxon>
    </lineage>
</organism>
<evidence type="ECO:0000256" key="6">
    <source>
        <dbReference type="ARBA" id="ARBA00022771"/>
    </source>
</evidence>
<dbReference type="PROSITE" id="PS00518">
    <property type="entry name" value="ZF_RING_1"/>
    <property type="match status" value="1"/>
</dbReference>
<keyword evidence="11" id="KW-1185">Reference proteome</keyword>
<dbReference type="InterPro" id="IPR031127">
    <property type="entry name" value="E3_UB_ligase_RBR"/>
</dbReference>
<dbReference type="GO" id="GO:0008270">
    <property type="term" value="F:zinc ion binding"/>
    <property type="evidence" value="ECO:0007669"/>
    <property type="project" value="UniProtKB-KW"/>
</dbReference>
<dbReference type="InterPro" id="IPR017907">
    <property type="entry name" value="Znf_RING_CS"/>
</dbReference>
<gene>
    <name evidence="10" type="ORF">Bfra_002705</name>
</gene>
<dbReference type="CDD" id="cd20335">
    <property type="entry name" value="BRcat_RBR"/>
    <property type="match status" value="1"/>
</dbReference>
<keyword evidence="7" id="KW-0833">Ubl conjugation pathway</keyword>
<dbReference type="CDD" id="cd22584">
    <property type="entry name" value="Rcat_RBR_unk"/>
    <property type="match status" value="1"/>
</dbReference>
<dbReference type="EC" id="2.3.2.31" evidence="2"/>
<accession>A0A8H6EL55</accession>
<reference evidence="10 11" key="1">
    <citation type="journal article" date="2020" name="Phytopathology">
        <title>A high-quality genome resource of Botrytis fragariae, a new and rapidly spreading fungal pathogen causing strawberry gray mold in the U.S.A.</title>
        <authorList>
            <person name="Wu Y."/>
            <person name="Saski C.A."/>
            <person name="Schnabel G."/>
            <person name="Xiao S."/>
            <person name="Hu M."/>
        </authorList>
    </citation>
    <scope>NUCLEOTIDE SEQUENCE [LARGE SCALE GENOMIC DNA]</scope>
    <source>
        <strain evidence="10 11">BVB16</strain>
    </source>
</reference>
<protein>
    <recommendedName>
        <fullName evidence="2">RBR-type E3 ubiquitin transferase</fullName>
        <ecNumber evidence="2">2.3.2.31</ecNumber>
    </recommendedName>
</protein>
<evidence type="ECO:0000256" key="3">
    <source>
        <dbReference type="ARBA" id="ARBA00022679"/>
    </source>
</evidence>
<evidence type="ECO:0000259" key="9">
    <source>
        <dbReference type="PROSITE" id="PS51873"/>
    </source>
</evidence>
<comment type="caution">
    <text evidence="10">The sequence shown here is derived from an EMBL/GenBank/DDBJ whole genome shotgun (WGS) entry which is preliminary data.</text>
</comment>
<evidence type="ECO:0000256" key="5">
    <source>
        <dbReference type="ARBA" id="ARBA00022737"/>
    </source>
</evidence>
<keyword evidence="4" id="KW-0479">Metal-binding</keyword>
<feature type="domain" description="RING-type" evidence="9">
    <location>
        <begin position="168"/>
        <end position="356"/>
    </location>
</feature>
<evidence type="ECO:0000256" key="2">
    <source>
        <dbReference type="ARBA" id="ARBA00012251"/>
    </source>
</evidence>
<comment type="catalytic activity">
    <reaction evidence="1">
        <text>[E2 ubiquitin-conjugating enzyme]-S-ubiquitinyl-L-cysteine + [acceptor protein]-L-lysine = [E2 ubiquitin-conjugating enzyme]-L-cysteine + [acceptor protein]-N(6)-ubiquitinyl-L-lysine.</text>
        <dbReference type="EC" id="2.3.2.31"/>
    </reaction>
</comment>
<evidence type="ECO:0000256" key="8">
    <source>
        <dbReference type="ARBA" id="ARBA00022833"/>
    </source>
</evidence>
<dbReference type="GeneID" id="59256812"/>
<dbReference type="AlphaFoldDB" id="A0A8H6EL55"/>
<dbReference type="InterPro" id="IPR002867">
    <property type="entry name" value="IBR_dom"/>
</dbReference>
<keyword evidence="8" id="KW-0862">Zinc</keyword>
<dbReference type="PROSITE" id="PS51873">
    <property type="entry name" value="TRIAD"/>
    <property type="match status" value="1"/>
</dbReference>
<dbReference type="RefSeq" id="XP_037195248.1">
    <property type="nucleotide sequence ID" value="XM_037333120.1"/>
</dbReference>